<reference evidence="11" key="3">
    <citation type="submission" date="2025-09" db="UniProtKB">
        <authorList>
            <consortium name="Ensembl"/>
        </authorList>
    </citation>
    <scope>IDENTIFICATION</scope>
</reference>
<dbReference type="SUPFAM" id="SSF54160">
    <property type="entry name" value="Chromo domain-like"/>
    <property type="match status" value="1"/>
</dbReference>
<dbReference type="FunFam" id="2.30.30.140:FF:000012">
    <property type="entry name" value="AT-rich interactive domain-containing protein 4A"/>
    <property type="match status" value="1"/>
</dbReference>
<feature type="compositionally biased region" description="Basic and acidic residues" evidence="9">
    <location>
        <begin position="850"/>
        <end position="871"/>
    </location>
</feature>
<dbReference type="InterPro" id="IPR002999">
    <property type="entry name" value="Tudor"/>
</dbReference>
<protein>
    <submittedName>
        <fullName evidence="11">AT-rich interactive domain 4A</fullName>
    </submittedName>
</protein>
<feature type="compositionally biased region" description="Basic and acidic residues" evidence="9">
    <location>
        <begin position="1101"/>
        <end position="1117"/>
    </location>
</feature>
<dbReference type="Ensembl" id="ENSONIT00000092574.1">
    <property type="protein sequence ID" value="ENSONIP00000052807.1"/>
    <property type="gene ID" value="ENSONIG00000011016.2"/>
</dbReference>
<dbReference type="Pfam" id="PF11717">
    <property type="entry name" value="Tudor-knot"/>
    <property type="match status" value="1"/>
</dbReference>
<dbReference type="PANTHER" id="PTHR13964">
    <property type="entry name" value="RBP-RELATED"/>
    <property type="match status" value="1"/>
</dbReference>
<dbReference type="InterPro" id="IPR051232">
    <property type="entry name" value="ARID/SWI1_ChromRemod"/>
</dbReference>
<evidence type="ECO:0000256" key="6">
    <source>
        <dbReference type="ARBA" id="ARBA00023125"/>
    </source>
</evidence>
<evidence type="ECO:0000256" key="9">
    <source>
        <dbReference type="SAM" id="MobiDB-lite"/>
    </source>
</evidence>
<evidence type="ECO:0000256" key="1">
    <source>
        <dbReference type="ARBA" id="ARBA00022499"/>
    </source>
</evidence>
<feature type="compositionally biased region" description="Basic and acidic residues" evidence="9">
    <location>
        <begin position="900"/>
        <end position="915"/>
    </location>
</feature>
<dbReference type="InterPro" id="IPR047473">
    <property type="entry name" value="CBD_RBP1-like"/>
</dbReference>
<dbReference type="GO" id="GO:0005634">
    <property type="term" value="C:nucleus"/>
    <property type="evidence" value="ECO:0007669"/>
    <property type="project" value="TreeGrafter"/>
</dbReference>
<feature type="compositionally biased region" description="Basic and acidic residues" evidence="9">
    <location>
        <begin position="440"/>
        <end position="467"/>
    </location>
</feature>
<feature type="compositionally biased region" description="Low complexity" evidence="9">
    <location>
        <begin position="1050"/>
        <end position="1065"/>
    </location>
</feature>
<feature type="region of interest" description="Disordered" evidence="9">
    <location>
        <begin position="247"/>
        <end position="278"/>
    </location>
</feature>
<dbReference type="Pfam" id="PF08169">
    <property type="entry name" value="RBB1NT"/>
    <property type="match status" value="1"/>
</dbReference>
<dbReference type="SMART" id="SM00333">
    <property type="entry name" value="TUDOR"/>
    <property type="match status" value="1"/>
</dbReference>
<dbReference type="Gene3D" id="1.10.150.60">
    <property type="entry name" value="ARID DNA-binding domain"/>
    <property type="match status" value="1"/>
</dbReference>
<feature type="compositionally biased region" description="Acidic residues" evidence="9">
    <location>
        <begin position="821"/>
        <end position="840"/>
    </location>
</feature>
<dbReference type="GO" id="GO:0006357">
    <property type="term" value="P:regulation of transcription by RNA polymerase II"/>
    <property type="evidence" value="ECO:0007669"/>
    <property type="project" value="TreeGrafter"/>
</dbReference>
<feature type="region of interest" description="Disordered" evidence="9">
    <location>
        <begin position="371"/>
        <end position="523"/>
    </location>
</feature>
<evidence type="ECO:0000256" key="5">
    <source>
        <dbReference type="ARBA" id="ARBA00023015"/>
    </source>
</evidence>
<keyword evidence="1" id="KW-1017">Isopeptide bond</keyword>
<organism evidence="11 12">
    <name type="scientific">Oreochromis niloticus</name>
    <name type="common">Nile tilapia</name>
    <name type="synonym">Tilapia nilotica</name>
    <dbReference type="NCBI Taxonomy" id="8128"/>
    <lineage>
        <taxon>Eukaryota</taxon>
        <taxon>Metazoa</taxon>
        <taxon>Chordata</taxon>
        <taxon>Craniata</taxon>
        <taxon>Vertebrata</taxon>
        <taxon>Euteleostomi</taxon>
        <taxon>Actinopterygii</taxon>
        <taxon>Neopterygii</taxon>
        <taxon>Teleostei</taxon>
        <taxon>Neoteleostei</taxon>
        <taxon>Acanthomorphata</taxon>
        <taxon>Ovalentaria</taxon>
        <taxon>Cichlomorphae</taxon>
        <taxon>Cichliformes</taxon>
        <taxon>Cichlidae</taxon>
        <taxon>African cichlids</taxon>
        <taxon>Pseudocrenilabrinae</taxon>
        <taxon>Oreochromini</taxon>
        <taxon>Oreochromis</taxon>
    </lineage>
</organism>
<feature type="compositionally biased region" description="Basic and acidic residues" evidence="9">
    <location>
        <begin position="1068"/>
        <end position="1078"/>
    </location>
</feature>
<sequence>MFVLAFQAADEPAYLTVGTDVSAKYRGAFCEAKIKTVKRMVKVKVTLKGESTSQVVQDDQVKGSLRVGSTVEVKTSEGICSEAVISKLTDASLYTVVFDDGDEKTLRRTSLCLKGERHFAESETLDQLPLTNPEHFGTPVIGKKSNRGGRRSSQAVADEDNESSSSEDEDDDRRRLNDELLGQVCSIENDEECVCLQVVSPSCNDELVVKKDQCLVRSFCNGVEGAQMFLSSKEIPDLWKMDMSQILDSSSSEDEDNEEEKESEEEQDDEEEKKRKRIKEESLVLSGTPINKPPVLGYKDLNLFKLYRLVYHLGGCHKIESGTVWKQVYIDLGIPVLNSAASYNVKTAYKKYLYGFEEYCRSAAITFRTIHHNNPRPPATPASQKAAGAALTESSTPTVKVETVVDKQEEVESESESEKEDVKERQSSPRGRRRCVGSRVKAERETSSKLDKRGPGEGENREEQQREVRRRSNRRNDDSERGSDDDEEDEDDEEEEEGERRRGDSENEEDGDTVTGTKVRVKYGRGKTQKIYEAHIKKTDNDNGEQFYLVHYYGWNVRYDEWVKADRIIWPVEKATKKRQKKKVKVRYELDKEEEKPAVMAAVRPTVGKRGRPQIRTTPNSSTGRSKTSSSEGRSNCRSSRTDTSSMANGDNTPQKRTRRTSGMYDSDRASNEDSGNSSDESESEDPSDKKISPWQGRAEVSPSKAEEAEEEQQLPDAALALCPSMPEENAHEELNQSERKEAEQGENPAKEAAVLPADLDKENKMSPVTKTAPASTASRSQAPALSPSSHSVFKRQDEPMVVLHCLPTPHLLPEASTADSDTDSATEEEEAEEMEEEAEERSSVALKRKAGDQKTAEKKPRPDRRQEETTKMVAGASPKALPLPLHSEKSSEGVVIAEEQPHPAEEPQKEVSKEHLTGGATKVPVMPSGTASLVLETQEPAYTEELEPQIDPESLVCHEVDLDDTDEKEKPIPSLDHHFPIVNESQQAPPPLPHLIHSSLPSPHTPHFPQPQARPFLPEVTPIEVHQLRKCDTEEEGCVVKGEQERDSSPGFDGSASSSSTSLSLQENKDRGQKRLTDCNSSPSAKKQKRNQKRPQTPGRVEKNGAGHSSDSEDQSRLSSLSKSQKSRPSFSSPSSHKQDKQSFSTPQRTYKWTFQLDELDSMSSTERISFLQEKLQEIRKYYMTLKSEVASIDRRRKRLKKKEREVRNSVVGTAECT</sequence>
<evidence type="ECO:0000256" key="3">
    <source>
        <dbReference type="ARBA" id="ARBA00022843"/>
    </source>
</evidence>
<keyword evidence="12" id="KW-1185">Reference proteome</keyword>
<evidence type="ECO:0000256" key="7">
    <source>
        <dbReference type="ARBA" id="ARBA00023163"/>
    </source>
</evidence>
<dbReference type="PROSITE" id="PS51011">
    <property type="entry name" value="ARID"/>
    <property type="match status" value="1"/>
</dbReference>
<keyword evidence="4" id="KW-0156">Chromatin regulator</keyword>
<dbReference type="CDD" id="cd18641">
    <property type="entry name" value="CBD_RBP1_like"/>
    <property type="match status" value="1"/>
</dbReference>
<feature type="compositionally biased region" description="Basic and acidic residues" evidence="9">
    <location>
        <begin position="729"/>
        <end position="744"/>
    </location>
</feature>
<feature type="compositionally biased region" description="Low complexity" evidence="9">
    <location>
        <begin position="621"/>
        <end position="639"/>
    </location>
</feature>
<evidence type="ECO:0000256" key="4">
    <source>
        <dbReference type="ARBA" id="ARBA00022853"/>
    </source>
</evidence>
<dbReference type="SUPFAM" id="SSF46774">
    <property type="entry name" value="ARID-like"/>
    <property type="match status" value="1"/>
</dbReference>
<feature type="compositionally biased region" description="Acidic residues" evidence="9">
    <location>
        <begin position="251"/>
        <end position="271"/>
    </location>
</feature>
<feature type="compositionally biased region" description="Low complexity" evidence="9">
    <location>
        <begin position="1118"/>
        <end position="1137"/>
    </location>
</feature>
<feature type="region of interest" description="Disordered" evidence="9">
    <location>
        <begin position="1028"/>
        <end position="1149"/>
    </location>
</feature>
<dbReference type="CDD" id="cd20390">
    <property type="entry name" value="Tudor_ARID4_rpt2"/>
    <property type="match status" value="1"/>
</dbReference>
<gene>
    <name evidence="11" type="primary">arid4a</name>
</gene>
<feature type="compositionally biased region" description="Acidic residues" evidence="9">
    <location>
        <begin position="483"/>
        <end position="497"/>
    </location>
</feature>
<dbReference type="SMART" id="SM01014">
    <property type="entry name" value="ARID"/>
    <property type="match status" value="1"/>
</dbReference>
<dbReference type="Gene3D" id="2.30.30.140">
    <property type="match status" value="3"/>
</dbReference>
<evidence type="ECO:0000256" key="2">
    <source>
        <dbReference type="ARBA" id="ARBA00022553"/>
    </source>
</evidence>
<dbReference type="FunFam" id="2.30.30.140:FF:000009">
    <property type="entry name" value="AT-rich interactive domain-containing protein 4B"/>
    <property type="match status" value="1"/>
</dbReference>
<keyword evidence="7" id="KW-0804">Transcription</keyword>
<feature type="region of interest" description="Disordered" evidence="9">
    <location>
        <begin position="983"/>
        <end position="1016"/>
    </location>
</feature>
<proteinExistence type="predicted"/>
<dbReference type="Proteomes" id="UP000005207">
    <property type="component" value="Linkage group LG19"/>
</dbReference>
<feature type="compositionally biased region" description="Polar residues" evidence="9">
    <location>
        <begin position="642"/>
        <end position="655"/>
    </location>
</feature>
<dbReference type="InterPro" id="IPR001606">
    <property type="entry name" value="ARID_dom"/>
</dbReference>
<keyword evidence="3" id="KW-0832">Ubl conjugation</keyword>
<dbReference type="AlphaFoldDB" id="A0A669CZC2"/>
<dbReference type="FunFam" id="1.10.150.60:FF:000003">
    <property type="entry name" value="AT-rich interactive domain-containing protein 4B"/>
    <property type="match status" value="1"/>
</dbReference>
<evidence type="ECO:0000259" key="10">
    <source>
        <dbReference type="PROSITE" id="PS51011"/>
    </source>
</evidence>
<feature type="region of interest" description="Disordered" evidence="9">
    <location>
        <begin position="124"/>
        <end position="174"/>
    </location>
</feature>
<accession>A0A669CZC2</accession>
<dbReference type="GeneTree" id="ENSGT00940000156159"/>
<dbReference type="PANTHER" id="PTHR13964:SF26">
    <property type="entry name" value="AT-RICH INTERACTIVE DOMAIN-CONTAINING PROTEIN 4A"/>
    <property type="match status" value="1"/>
</dbReference>
<dbReference type="InterPro" id="IPR025995">
    <property type="entry name" value="Tudor-knot"/>
</dbReference>
<evidence type="ECO:0000313" key="12">
    <source>
        <dbReference type="Proteomes" id="UP000005207"/>
    </source>
</evidence>
<dbReference type="InterPro" id="IPR047472">
    <property type="entry name" value="Tudor_ARID4A_rpt1"/>
</dbReference>
<dbReference type="InterPro" id="IPR012603">
    <property type="entry name" value="ARID4A/B_PWWP"/>
</dbReference>
<feature type="domain" description="ARID" evidence="10">
    <location>
        <begin position="269"/>
        <end position="361"/>
    </location>
</feature>
<keyword evidence="6" id="KW-0238">DNA-binding</keyword>
<dbReference type="Pfam" id="PF01388">
    <property type="entry name" value="ARID"/>
    <property type="match status" value="1"/>
</dbReference>
<evidence type="ECO:0000256" key="8">
    <source>
        <dbReference type="ARBA" id="ARBA00023242"/>
    </source>
</evidence>
<keyword evidence="5" id="KW-0805">Transcription regulation</keyword>
<dbReference type="SUPFAM" id="SSF63748">
    <property type="entry name" value="Tudor/PWWP/MBT"/>
    <property type="match status" value="1"/>
</dbReference>
<evidence type="ECO:0000313" key="11">
    <source>
        <dbReference type="Ensembl" id="ENSONIP00000052807.1"/>
    </source>
</evidence>
<dbReference type="CDD" id="cd20459">
    <property type="entry name" value="Tudor_ARID4A_rpt1"/>
    <property type="match status" value="1"/>
</dbReference>
<reference evidence="12" key="1">
    <citation type="submission" date="2012-01" db="EMBL/GenBank/DDBJ databases">
        <title>The Genome Sequence of Oreochromis niloticus (Nile Tilapia).</title>
        <authorList>
            <consortium name="Broad Institute Genome Assembly Team"/>
            <consortium name="Broad Institute Sequencing Platform"/>
            <person name="Di Palma F."/>
            <person name="Johnson J."/>
            <person name="Lander E.S."/>
            <person name="Lindblad-Toh K."/>
        </authorList>
    </citation>
    <scope>NUCLEOTIDE SEQUENCE [LARGE SCALE GENOMIC DNA]</scope>
</reference>
<dbReference type="SMART" id="SM00501">
    <property type="entry name" value="BRIGHT"/>
    <property type="match status" value="1"/>
</dbReference>
<keyword evidence="2" id="KW-0597">Phosphoprotein</keyword>
<dbReference type="InterPro" id="IPR016197">
    <property type="entry name" value="Chromo-like_dom_sf"/>
</dbReference>
<dbReference type="InterPro" id="IPR036431">
    <property type="entry name" value="ARID_dom_sf"/>
</dbReference>
<reference evidence="11" key="2">
    <citation type="submission" date="2025-08" db="UniProtKB">
        <authorList>
            <consortium name="Ensembl"/>
        </authorList>
    </citation>
    <scope>IDENTIFICATION</scope>
</reference>
<name>A0A669CZC2_ORENI</name>
<dbReference type="GO" id="GO:0006325">
    <property type="term" value="P:chromatin organization"/>
    <property type="evidence" value="ECO:0007669"/>
    <property type="project" value="UniProtKB-KW"/>
</dbReference>
<keyword evidence="8" id="KW-0539">Nucleus</keyword>
<feature type="region of interest" description="Disordered" evidence="9">
    <location>
        <begin position="592"/>
        <end position="915"/>
    </location>
</feature>
<dbReference type="GO" id="GO:0000976">
    <property type="term" value="F:transcription cis-regulatory region binding"/>
    <property type="evidence" value="ECO:0007669"/>
    <property type="project" value="TreeGrafter"/>
</dbReference>
<feature type="compositionally biased region" description="Acidic residues" evidence="9">
    <location>
        <begin position="157"/>
        <end position="171"/>
    </location>
</feature>
<feature type="compositionally biased region" description="Polar residues" evidence="9">
    <location>
        <begin position="767"/>
        <end position="792"/>
    </location>
</feature>